<organism evidence="1 2">
    <name type="scientific">Caedimonas varicaedens</name>
    <dbReference type="NCBI Taxonomy" id="1629334"/>
    <lineage>
        <taxon>Bacteria</taxon>
        <taxon>Pseudomonadati</taxon>
        <taxon>Pseudomonadota</taxon>
        <taxon>Alphaproteobacteria</taxon>
        <taxon>Holosporales</taxon>
        <taxon>Caedimonadaceae</taxon>
        <taxon>Caedimonas</taxon>
    </lineage>
</organism>
<accession>A0A0K8MCZ4</accession>
<comment type="caution">
    <text evidence="1">The sequence shown here is derived from an EMBL/GenBank/DDBJ whole genome shotgun (WGS) entry which is preliminary data.</text>
</comment>
<proteinExistence type="predicted"/>
<name>A0A0K8MCZ4_9PROT</name>
<dbReference type="AlphaFoldDB" id="A0A0K8MCZ4"/>
<gene>
    <name evidence="1" type="ORF">Cva_01040</name>
</gene>
<dbReference type="STRING" id="1629334.Cva_01040"/>
<protein>
    <submittedName>
        <fullName evidence="1">Uncharacterized protein</fullName>
    </submittedName>
</protein>
<dbReference type="Proteomes" id="UP000036771">
    <property type="component" value="Unassembled WGS sequence"/>
</dbReference>
<keyword evidence="2" id="KW-1185">Reference proteome</keyword>
<evidence type="ECO:0000313" key="2">
    <source>
        <dbReference type="Proteomes" id="UP000036771"/>
    </source>
</evidence>
<evidence type="ECO:0000313" key="1">
    <source>
        <dbReference type="EMBL" id="GAO98386.1"/>
    </source>
</evidence>
<reference evidence="1 2" key="1">
    <citation type="submission" date="2015-03" db="EMBL/GenBank/DDBJ databases">
        <title>Caedibacter varicaedens, whole genome shotgun sequence.</title>
        <authorList>
            <person name="Suzuki H."/>
            <person name="Dapper A.L."/>
            <person name="Gibson A.K."/>
            <person name="Jackson C."/>
            <person name="Lee H."/>
            <person name="Pejaver V.R."/>
            <person name="Doak T."/>
            <person name="Lynch M."/>
        </authorList>
    </citation>
    <scope>NUCLEOTIDE SEQUENCE [LARGE SCALE GENOMIC DNA]</scope>
</reference>
<dbReference type="EMBL" id="BBVC01000053">
    <property type="protein sequence ID" value="GAO98386.1"/>
    <property type="molecule type" value="Genomic_DNA"/>
</dbReference>
<sequence>MKKISLTAGMFGLIISLFFSSEGQTEYKGKLNCKNINSFLMDYNLSDGRIRGLCDGAISACVAEEALGKLPASSPLHAEISAKLKDNLDLQLDLCEVGFAAFAPLMYKDNLAR</sequence>